<comment type="caution">
    <text evidence="7">The sequence shown here is derived from an EMBL/GenBank/DDBJ whole genome shotgun (WGS) entry which is preliminary data.</text>
</comment>
<organism evidence="7 8">
    <name type="scientific">endosymbiont of Galathealinum brachiosum</name>
    <dbReference type="NCBI Taxonomy" id="2200906"/>
    <lineage>
        <taxon>Bacteria</taxon>
        <taxon>Pseudomonadati</taxon>
        <taxon>Pseudomonadota</taxon>
        <taxon>Gammaproteobacteria</taxon>
        <taxon>sulfur-oxidizing symbionts</taxon>
    </lineage>
</organism>
<evidence type="ECO:0000313" key="8">
    <source>
        <dbReference type="Proteomes" id="UP000254266"/>
    </source>
</evidence>
<keyword evidence="3 5" id="KW-1133">Transmembrane helix</keyword>
<evidence type="ECO:0000256" key="4">
    <source>
        <dbReference type="ARBA" id="ARBA00023136"/>
    </source>
</evidence>
<dbReference type="Pfam" id="PF07298">
    <property type="entry name" value="NnrU"/>
    <property type="match status" value="1"/>
</dbReference>
<evidence type="ECO:0000256" key="3">
    <source>
        <dbReference type="ARBA" id="ARBA00022989"/>
    </source>
</evidence>
<keyword evidence="4 5" id="KW-0472">Membrane</keyword>
<feature type="transmembrane region" description="Helical" evidence="5">
    <location>
        <begin position="68"/>
        <end position="86"/>
    </location>
</feature>
<feature type="domain" description="NnrU" evidence="6">
    <location>
        <begin position="3"/>
        <end position="183"/>
    </location>
</feature>
<protein>
    <recommendedName>
        <fullName evidence="6">NnrU domain-containing protein</fullName>
    </recommendedName>
</protein>
<name>A0A370DBQ0_9GAMM</name>
<comment type="subcellular location">
    <subcellularLocation>
        <location evidence="1">Membrane</location>
        <topology evidence="1">Multi-pass membrane protein</topology>
    </subcellularLocation>
</comment>
<dbReference type="InterPro" id="IPR009915">
    <property type="entry name" value="NnrU_dom"/>
</dbReference>
<evidence type="ECO:0000259" key="6">
    <source>
        <dbReference type="Pfam" id="PF07298"/>
    </source>
</evidence>
<keyword evidence="2 5" id="KW-0812">Transmembrane</keyword>
<feature type="transmembrane region" description="Helical" evidence="5">
    <location>
        <begin position="158"/>
        <end position="180"/>
    </location>
</feature>
<gene>
    <name evidence="7" type="ORF">DIZ80_16170</name>
</gene>
<reference evidence="7 8" key="1">
    <citation type="journal article" date="2018" name="ISME J.">
        <title>Endosymbiont genomes yield clues of tubeworm success.</title>
        <authorList>
            <person name="Li Y."/>
            <person name="Liles M.R."/>
            <person name="Halanych K.M."/>
        </authorList>
    </citation>
    <scope>NUCLEOTIDE SEQUENCE [LARGE SCALE GENOMIC DNA]</scope>
    <source>
        <strain evidence="7">A1464</strain>
    </source>
</reference>
<evidence type="ECO:0000313" key="7">
    <source>
        <dbReference type="EMBL" id="RDH81606.1"/>
    </source>
</evidence>
<feature type="transmembrane region" description="Helical" evidence="5">
    <location>
        <begin position="122"/>
        <end position="146"/>
    </location>
</feature>
<sequence length="185" mass="20701">MDILLLGITIFFGVHLVPSFVNFRKKAINGLGEARYKGLYSITALLGLVLIIYGMSEAEYQPIWEPPYWSRKVVIVTMLLVFYLFVAADMKSNIKRFIRHPMLFGVFLWSCVHLFANGDLASITLFGSFAIYSLFAIVSANLRGALLQTEKYPVKNDIGSFIAGLVAYAVFVLVIHPYLIGVPVI</sequence>
<dbReference type="AlphaFoldDB" id="A0A370DBQ0"/>
<evidence type="ECO:0000256" key="1">
    <source>
        <dbReference type="ARBA" id="ARBA00004141"/>
    </source>
</evidence>
<proteinExistence type="predicted"/>
<feature type="transmembrane region" description="Helical" evidence="5">
    <location>
        <begin position="6"/>
        <end position="24"/>
    </location>
</feature>
<keyword evidence="8" id="KW-1185">Reference proteome</keyword>
<evidence type="ECO:0000256" key="5">
    <source>
        <dbReference type="SAM" id="Phobius"/>
    </source>
</evidence>
<feature type="transmembrane region" description="Helical" evidence="5">
    <location>
        <begin position="36"/>
        <end position="56"/>
    </location>
</feature>
<dbReference type="GO" id="GO:0016020">
    <property type="term" value="C:membrane"/>
    <property type="evidence" value="ECO:0007669"/>
    <property type="project" value="UniProtKB-SubCell"/>
</dbReference>
<dbReference type="Proteomes" id="UP000254266">
    <property type="component" value="Unassembled WGS sequence"/>
</dbReference>
<dbReference type="EMBL" id="QFXC01000013">
    <property type="protein sequence ID" value="RDH81606.1"/>
    <property type="molecule type" value="Genomic_DNA"/>
</dbReference>
<evidence type="ECO:0000256" key="2">
    <source>
        <dbReference type="ARBA" id="ARBA00022692"/>
    </source>
</evidence>
<accession>A0A370DBQ0</accession>
<feature type="transmembrane region" description="Helical" evidence="5">
    <location>
        <begin position="98"/>
        <end position="116"/>
    </location>
</feature>